<dbReference type="SUPFAM" id="SSF50182">
    <property type="entry name" value="Sm-like ribonucleoproteins"/>
    <property type="match status" value="1"/>
</dbReference>
<dbReference type="InterPro" id="IPR006685">
    <property type="entry name" value="MscS_channel_2nd"/>
</dbReference>
<dbReference type="InterPro" id="IPR023408">
    <property type="entry name" value="MscS_beta-dom_sf"/>
</dbReference>
<evidence type="ECO:0000256" key="3">
    <source>
        <dbReference type="ARBA" id="ARBA00022475"/>
    </source>
</evidence>
<proteinExistence type="inferred from homology"/>
<dbReference type="InterPro" id="IPR052702">
    <property type="entry name" value="MscS-like_channel"/>
</dbReference>
<dbReference type="RefSeq" id="WP_243305203.1">
    <property type="nucleotide sequence ID" value="NZ_JALGBI010000001.1"/>
</dbReference>
<keyword evidence="5 8" id="KW-1133">Transmembrane helix</keyword>
<feature type="transmembrane region" description="Helical" evidence="8">
    <location>
        <begin position="20"/>
        <end position="40"/>
    </location>
</feature>
<feature type="transmembrane region" description="Helical" evidence="8">
    <location>
        <begin position="79"/>
        <end position="100"/>
    </location>
</feature>
<dbReference type="GO" id="GO:0008381">
    <property type="term" value="F:mechanosensitive monoatomic ion channel activity"/>
    <property type="evidence" value="ECO:0007669"/>
    <property type="project" value="UniProtKB-ARBA"/>
</dbReference>
<dbReference type="PANTHER" id="PTHR30347">
    <property type="entry name" value="POTASSIUM CHANNEL RELATED"/>
    <property type="match status" value="1"/>
</dbReference>
<comment type="similarity">
    <text evidence="2">Belongs to the MscS (TC 1.A.23) family.</text>
</comment>
<dbReference type="InterPro" id="IPR010920">
    <property type="entry name" value="LSM_dom_sf"/>
</dbReference>
<feature type="transmembrane region" description="Helical" evidence="8">
    <location>
        <begin position="160"/>
        <end position="178"/>
    </location>
</feature>
<feature type="transmembrane region" description="Helical" evidence="8">
    <location>
        <begin position="230"/>
        <end position="253"/>
    </location>
</feature>
<evidence type="ECO:0000256" key="6">
    <source>
        <dbReference type="ARBA" id="ARBA00023136"/>
    </source>
</evidence>
<feature type="domain" description="Mechanosensitive ion channel MscS" evidence="9">
    <location>
        <begin position="241"/>
        <end position="306"/>
    </location>
</feature>
<evidence type="ECO:0000256" key="1">
    <source>
        <dbReference type="ARBA" id="ARBA00004651"/>
    </source>
</evidence>
<reference evidence="11" key="1">
    <citation type="submission" date="2022-03" db="EMBL/GenBank/DDBJ databases">
        <authorList>
            <person name="Woo C.Y."/>
        </authorList>
    </citation>
    <scope>NUCLEOTIDE SEQUENCE</scope>
    <source>
        <strain evidence="11">CYS-02</strain>
    </source>
</reference>
<evidence type="ECO:0000259" key="9">
    <source>
        <dbReference type="Pfam" id="PF00924"/>
    </source>
</evidence>
<comment type="caution">
    <text evidence="11">The sequence shown here is derived from an EMBL/GenBank/DDBJ whole genome shotgun (WGS) entry which is preliminary data.</text>
</comment>
<evidence type="ECO:0000256" key="4">
    <source>
        <dbReference type="ARBA" id="ARBA00022692"/>
    </source>
</evidence>
<sequence length="435" mass="47183">MIMPSLLTELVSDARANGLWLEALVLVLSLVAGIAIQRGIMRSYPGTPRRKFDLVIPMVMSLGVFFGQSVLALTEKVPLLKLSLAVLLAWLFSRFIARLLTGMFPQSPTARWMSRVLRWGGWLVAVLIISDWLGIITTYLDSIYLPIGKHRTSLQSLLEGGIGVLVTLLVALWLSSALEARLMKSQFIEMNLRLVLSKLLRSVLLVVGVLLALSVAGIDLTVLSVFGGALGVGLGLGLQKLAANYVSGFVILLERSVKVGDNVRVDNFEGQVTAIRTRYTLVQASNGREAIVPNETLTSNRVENLSLANSNLLVSMVVSCGYESDVDRALAILMEAAQAQPRVLKAPGPTAVISAFAADGIELTLMFWIADPENGQASLKGAVFRQTWAQFQREGIDVPYPQRVLRMQQPVRVEPVAAAAPPADGPADQPLPKPR</sequence>
<dbReference type="InterPro" id="IPR049278">
    <property type="entry name" value="MS_channel_C"/>
</dbReference>
<gene>
    <name evidence="11" type="ORF">MMF98_05735</name>
</gene>
<dbReference type="InterPro" id="IPR011014">
    <property type="entry name" value="MscS_channel_TM-2"/>
</dbReference>
<keyword evidence="3" id="KW-1003">Cell membrane</keyword>
<keyword evidence="4 8" id="KW-0812">Transmembrane</keyword>
<keyword evidence="12" id="KW-1185">Reference proteome</keyword>
<feature type="domain" description="Mechanosensitive ion channel MscS C-terminal" evidence="10">
    <location>
        <begin position="314"/>
        <end position="397"/>
    </location>
</feature>
<dbReference type="InterPro" id="IPR011066">
    <property type="entry name" value="MscS_channel_C_sf"/>
</dbReference>
<evidence type="ECO:0000259" key="10">
    <source>
        <dbReference type="Pfam" id="PF21082"/>
    </source>
</evidence>
<evidence type="ECO:0000313" key="11">
    <source>
        <dbReference type="EMBL" id="MCJ0762710.1"/>
    </source>
</evidence>
<dbReference type="Proteomes" id="UP001139447">
    <property type="component" value="Unassembled WGS sequence"/>
</dbReference>
<protein>
    <submittedName>
        <fullName evidence="11">Mechanosensitive ion channel</fullName>
    </submittedName>
</protein>
<evidence type="ECO:0000256" key="7">
    <source>
        <dbReference type="SAM" id="MobiDB-lite"/>
    </source>
</evidence>
<dbReference type="Pfam" id="PF00924">
    <property type="entry name" value="MS_channel_2nd"/>
    <property type="match status" value="1"/>
</dbReference>
<dbReference type="AlphaFoldDB" id="A0A9X2AMF4"/>
<name>A0A9X2AMF4_9BURK</name>
<dbReference type="EMBL" id="JALGBI010000001">
    <property type="protein sequence ID" value="MCJ0762710.1"/>
    <property type="molecule type" value="Genomic_DNA"/>
</dbReference>
<dbReference type="SUPFAM" id="SSF82861">
    <property type="entry name" value="Mechanosensitive channel protein MscS (YggB), transmembrane region"/>
    <property type="match status" value="1"/>
</dbReference>
<feature type="transmembrane region" description="Helical" evidence="8">
    <location>
        <begin position="121"/>
        <end position="140"/>
    </location>
</feature>
<dbReference type="GO" id="GO:0005886">
    <property type="term" value="C:plasma membrane"/>
    <property type="evidence" value="ECO:0007669"/>
    <property type="project" value="UniProtKB-SubCell"/>
</dbReference>
<dbReference type="PANTHER" id="PTHR30347:SF1">
    <property type="entry name" value="MECHANOSENSITIVE CHANNEL MSCK"/>
    <property type="match status" value="1"/>
</dbReference>
<dbReference type="Gene3D" id="2.30.30.60">
    <property type="match status" value="1"/>
</dbReference>
<feature type="transmembrane region" description="Helical" evidence="8">
    <location>
        <begin position="199"/>
        <end position="218"/>
    </location>
</feature>
<accession>A0A9X2AMF4</accession>
<dbReference type="Gene3D" id="3.30.70.100">
    <property type="match status" value="1"/>
</dbReference>
<feature type="compositionally biased region" description="Low complexity" evidence="7">
    <location>
        <begin position="415"/>
        <end position="428"/>
    </location>
</feature>
<organism evidence="11 12">
    <name type="scientific">Variovorax terrae</name>
    <dbReference type="NCBI Taxonomy" id="2923278"/>
    <lineage>
        <taxon>Bacteria</taxon>
        <taxon>Pseudomonadati</taxon>
        <taxon>Pseudomonadota</taxon>
        <taxon>Betaproteobacteria</taxon>
        <taxon>Burkholderiales</taxon>
        <taxon>Comamonadaceae</taxon>
        <taxon>Variovorax</taxon>
    </lineage>
</organism>
<feature type="transmembrane region" description="Helical" evidence="8">
    <location>
        <begin position="52"/>
        <end position="73"/>
    </location>
</feature>
<evidence type="ECO:0000313" key="12">
    <source>
        <dbReference type="Proteomes" id="UP001139447"/>
    </source>
</evidence>
<feature type="region of interest" description="Disordered" evidence="7">
    <location>
        <begin position="415"/>
        <end position="435"/>
    </location>
</feature>
<dbReference type="SUPFAM" id="SSF82689">
    <property type="entry name" value="Mechanosensitive channel protein MscS (YggB), C-terminal domain"/>
    <property type="match status" value="1"/>
</dbReference>
<evidence type="ECO:0000256" key="5">
    <source>
        <dbReference type="ARBA" id="ARBA00022989"/>
    </source>
</evidence>
<dbReference type="Gene3D" id="1.10.287.1260">
    <property type="match status" value="1"/>
</dbReference>
<dbReference type="Pfam" id="PF21082">
    <property type="entry name" value="MS_channel_3rd"/>
    <property type="match status" value="1"/>
</dbReference>
<evidence type="ECO:0000256" key="2">
    <source>
        <dbReference type="ARBA" id="ARBA00008017"/>
    </source>
</evidence>
<keyword evidence="6 8" id="KW-0472">Membrane</keyword>
<evidence type="ECO:0000256" key="8">
    <source>
        <dbReference type="SAM" id="Phobius"/>
    </source>
</evidence>
<comment type="subcellular location">
    <subcellularLocation>
        <location evidence="1">Cell membrane</location>
        <topology evidence="1">Multi-pass membrane protein</topology>
    </subcellularLocation>
</comment>